<evidence type="ECO:0000256" key="3">
    <source>
        <dbReference type="ARBA" id="ARBA00023125"/>
    </source>
</evidence>
<dbReference type="FunFam" id="1.10.10.10:FF:000001">
    <property type="entry name" value="LysR family transcriptional regulator"/>
    <property type="match status" value="1"/>
</dbReference>
<dbReference type="InterPro" id="IPR036390">
    <property type="entry name" value="WH_DNA-bd_sf"/>
</dbReference>
<dbReference type="InterPro" id="IPR036388">
    <property type="entry name" value="WH-like_DNA-bd_sf"/>
</dbReference>
<evidence type="ECO:0000259" key="5">
    <source>
        <dbReference type="PROSITE" id="PS50931"/>
    </source>
</evidence>
<dbReference type="EMBL" id="QYBB01000080">
    <property type="protein sequence ID" value="RYC29000.1"/>
    <property type="molecule type" value="Genomic_DNA"/>
</dbReference>
<dbReference type="PROSITE" id="PS50931">
    <property type="entry name" value="HTH_LYSR"/>
    <property type="match status" value="1"/>
</dbReference>
<name>A0A4Q2TZ41_9HYPH</name>
<evidence type="ECO:0000256" key="4">
    <source>
        <dbReference type="ARBA" id="ARBA00023163"/>
    </source>
</evidence>
<dbReference type="GO" id="GO:0003700">
    <property type="term" value="F:DNA-binding transcription factor activity"/>
    <property type="evidence" value="ECO:0007669"/>
    <property type="project" value="InterPro"/>
</dbReference>
<dbReference type="AlphaFoldDB" id="A0A4Q2TZ41"/>
<dbReference type="SUPFAM" id="SSF46785">
    <property type="entry name" value="Winged helix' DNA-binding domain"/>
    <property type="match status" value="1"/>
</dbReference>
<dbReference type="Gene3D" id="3.40.190.290">
    <property type="match status" value="1"/>
</dbReference>
<dbReference type="InterPro" id="IPR000847">
    <property type="entry name" value="LysR_HTH_N"/>
</dbReference>
<dbReference type="PANTHER" id="PTHR30537">
    <property type="entry name" value="HTH-TYPE TRANSCRIPTIONAL REGULATOR"/>
    <property type="match status" value="1"/>
</dbReference>
<comment type="similarity">
    <text evidence="1">Belongs to the LysR transcriptional regulatory family.</text>
</comment>
<reference evidence="6 7" key="2">
    <citation type="submission" date="2019-02" db="EMBL/GenBank/DDBJ databases">
        <title>'Lichenibacterium ramalinii' gen. nov. sp. nov., 'Lichenibacterium minor' gen. nov. sp. nov.</title>
        <authorList>
            <person name="Pankratov T."/>
        </authorList>
    </citation>
    <scope>NUCLEOTIDE SEQUENCE [LARGE SCALE GENOMIC DNA]</scope>
    <source>
        <strain evidence="6 7">RmlP026</strain>
    </source>
</reference>
<dbReference type="InterPro" id="IPR058163">
    <property type="entry name" value="LysR-type_TF_proteobact-type"/>
</dbReference>
<evidence type="ECO:0000313" key="6">
    <source>
        <dbReference type="EMBL" id="RYC29000.1"/>
    </source>
</evidence>
<keyword evidence="3" id="KW-0238">DNA-binding</keyword>
<reference evidence="6 7" key="1">
    <citation type="submission" date="2018-12" db="EMBL/GenBank/DDBJ databases">
        <authorList>
            <person name="Grouzdev D.S."/>
            <person name="Krutkina M.S."/>
        </authorList>
    </citation>
    <scope>NUCLEOTIDE SEQUENCE [LARGE SCALE GENOMIC DNA]</scope>
    <source>
        <strain evidence="6 7">RmlP026</strain>
    </source>
</reference>
<proteinExistence type="inferred from homology"/>
<dbReference type="CDD" id="cd08422">
    <property type="entry name" value="PBP2_CrgA_like"/>
    <property type="match status" value="1"/>
</dbReference>
<dbReference type="Gene3D" id="1.10.10.10">
    <property type="entry name" value="Winged helix-like DNA-binding domain superfamily/Winged helix DNA-binding domain"/>
    <property type="match status" value="1"/>
</dbReference>
<dbReference type="SUPFAM" id="SSF53850">
    <property type="entry name" value="Periplasmic binding protein-like II"/>
    <property type="match status" value="1"/>
</dbReference>
<dbReference type="Pfam" id="PF00126">
    <property type="entry name" value="HTH_1"/>
    <property type="match status" value="1"/>
</dbReference>
<comment type="caution">
    <text evidence="6">The sequence shown here is derived from an EMBL/GenBank/DDBJ whole genome shotgun (WGS) entry which is preliminary data.</text>
</comment>
<gene>
    <name evidence="6" type="ORF">D3273_26255</name>
</gene>
<accession>A0A4Q2TZ41</accession>
<evidence type="ECO:0000256" key="2">
    <source>
        <dbReference type="ARBA" id="ARBA00023015"/>
    </source>
</evidence>
<dbReference type="GO" id="GO:0003677">
    <property type="term" value="F:DNA binding"/>
    <property type="evidence" value="ECO:0007669"/>
    <property type="project" value="UniProtKB-KW"/>
</dbReference>
<sequence>MTATTLPQRAFIYQLNQSMWTVPRVMVSDNGNSDLGFRTPMADLNALMIFAKVVEAKSFTEAARRLDMPVSTVSRRVADLEGEFGARLLLRSTRAVQLTEDGAKLIEQARALAEINDAVDDARSKRRTEASETLRISAPPSISDTVLAPLVAAFRVSFPNVGVKVFISGRIADDFPDGVDLQVKIGPQRKAEQGRLKLITYRHQLVASPSYLRGVKPLLVPRDLLAHPLLAFAFPGVESTWTLTEVGGSKREVLRFRPHLAISDYAGLTSLMLADGGIGDLPPVVQPELMRDGRLVEVLPGWGLPVFDLCLVHPPSRAPSGPMRAFMEFAGDMLPRLFPELSH</sequence>
<evidence type="ECO:0000256" key="1">
    <source>
        <dbReference type="ARBA" id="ARBA00009437"/>
    </source>
</evidence>
<dbReference type="Proteomes" id="UP000290759">
    <property type="component" value="Unassembled WGS sequence"/>
</dbReference>
<dbReference type="PANTHER" id="PTHR30537:SF5">
    <property type="entry name" value="HTH-TYPE TRANSCRIPTIONAL ACTIVATOR TTDR-RELATED"/>
    <property type="match status" value="1"/>
</dbReference>
<dbReference type="OrthoDB" id="9786526at2"/>
<dbReference type="Pfam" id="PF03466">
    <property type="entry name" value="LysR_substrate"/>
    <property type="match status" value="1"/>
</dbReference>
<dbReference type="InterPro" id="IPR005119">
    <property type="entry name" value="LysR_subst-bd"/>
</dbReference>
<keyword evidence="2" id="KW-0805">Transcription regulation</keyword>
<protein>
    <submittedName>
        <fullName evidence="6">LysR family transcriptional regulator</fullName>
    </submittedName>
</protein>
<keyword evidence="7" id="KW-1185">Reference proteome</keyword>
<keyword evidence="4" id="KW-0804">Transcription</keyword>
<evidence type="ECO:0000313" key="7">
    <source>
        <dbReference type="Proteomes" id="UP000290759"/>
    </source>
</evidence>
<feature type="domain" description="HTH lysR-type" evidence="5">
    <location>
        <begin position="43"/>
        <end position="99"/>
    </location>
</feature>
<organism evidence="6 7">
    <name type="scientific">Lichenibacterium minor</name>
    <dbReference type="NCBI Taxonomy" id="2316528"/>
    <lineage>
        <taxon>Bacteria</taxon>
        <taxon>Pseudomonadati</taxon>
        <taxon>Pseudomonadota</taxon>
        <taxon>Alphaproteobacteria</taxon>
        <taxon>Hyphomicrobiales</taxon>
        <taxon>Lichenihabitantaceae</taxon>
        <taxon>Lichenibacterium</taxon>
    </lineage>
</organism>